<dbReference type="EMBL" id="JACCKB010000049">
    <property type="protein sequence ID" value="NYZ68722.1"/>
    <property type="molecule type" value="Genomic_DNA"/>
</dbReference>
<name>A0A853IAA1_9GAMM</name>
<comment type="caution">
    <text evidence="1">The sequence shown here is derived from an EMBL/GenBank/DDBJ whole genome shotgun (WGS) entry which is preliminary data.</text>
</comment>
<reference evidence="1 2" key="1">
    <citation type="submission" date="2020-07" db="EMBL/GenBank/DDBJ databases">
        <title>Endozoicomonas sp. nov., isolated from sediment.</title>
        <authorList>
            <person name="Gu T."/>
        </authorList>
    </citation>
    <scope>NUCLEOTIDE SEQUENCE [LARGE SCALE GENOMIC DNA]</scope>
    <source>
        <strain evidence="1 2">SM1973</strain>
    </source>
</reference>
<dbReference type="Proteomes" id="UP000569732">
    <property type="component" value="Unassembled WGS sequence"/>
</dbReference>
<sequence length="93" mass="10807">MAKKKTKKPQRQIISEHILKYGHITRNEAIGLYRITRLAAVIHSIAKITNASFIKEERDGDYVYSLPWPYIEELRAYLALRAVDNRNAPAFIH</sequence>
<gene>
    <name evidence="1" type="ORF">H0A36_22145</name>
</gene>
<evidence type="ECO:0000313" key="1">
    <source>
        <dbReference type="EMBL" id="NYZ68722.1"/>
    </source>
</evidence>
<protein>
    <submittedName>
        <fullName evidence="1">Uncharacterized protein</fullName>
    </submittedName>
</protein>
<dbReference type="AlphaFoldDB" id="A0A853IAA1"/>
<evidence type="ECO:0000313" key="2">
    <source>
        <dbReference type="Proteomes" id="UP000569732"/>
    </source>
</evidence>
<accession>A0A853IAA1</accession>
<dbReference type="RefSeq" id="WP_180570725.1">
    <property type="nucleotide sequence ID" value="NZ_JACCKB010000049.1"/>
</dbReference>
<keyword evidence="2" id="KW-1185">Reference proteome</keyword>
<proteinExistence type="predicted"/>
<organism evidence="1 2">
    <name type="scientific">Spartinivicinus marinus</name>
    <dbReference type="NCBI Taxonomy" id="2994442"/>
    <lineage>
        <taxon>Bacteria</taxon>
        <taxon>Pseudomonadati</taxon>
        <taxon>Pseudomonadota</taxon>
        <taxon>Gammaproteobacteria</taxon>
        <taxon>Oceanospirillales</taxon>
        <taxon>Zooshikellaceae</taxon>
        <taxon>Spartinivicinus</taxon>
    </lineage>
</organism>